<dbReference type="Proteomes" id="UP000095286">
    <property type="component" value="Unplaced"/>
</dbReference>
<accession>A0AC35TZV0</accession>
<name>A0AC35TZV0_9BILA</name>
<evidence type="ECO:0000313" key="1">
    <source>
        <dbReference type="Proteomes" id="UP000095286"/>
    </source>
</evidence>
<proteinExistence type="predicted"/>
<evidence type="ECO:0000313" key="2">
    <source>
        <dbReference type="WBParaSite" id="RSKR_0000599400.1"/>
    </source>
</evidence>
<organism evidence="1 2">
    <name type="scientific">Rhabditophanes sp. KR3021</name>
    <dbReference type="NCBI Taxonomy" id="114890"/>
    <lineage>
        <taxon>Eukaryota</taxon>
        <taxon>Metazoa</taxon>
        <taxon>Ecdysozoa</taxon>
        <taxon>Nematoda</taxon>
        <taxon>Chromadorea</taxon>
        <taxon>Rhabditida</taxon>
        <taxon>Tylenchina</taxon>
        <taxon>Panagrolaimomorpha</taxon>
        <taxon>Strongyloidoidea</taxon>
        <taxon>Alloionematidae</taxon>
        <taxon>Rhabditophanes</taxon>
    </lineage>
</organism>
<dbReference type="WBParaSite" id="RSKR_0000599400.1">
    <property type="protein sequence ID" value="RSKR_0000599400.1"/>
    <property type="gene ID" value="RSKR_0000599400"/>
</dbReference>
<sequence>MSPPVMRGMIHNFARQGIFLGLAAGLASTATFYYSFVKPRQQKYEDFFKSYDPYTRMREICEVNKGYMHTCPQELVKMYEEKGKSIGSKDGAKKVVAAAELEAPADLFVAADQEEQN</sequence>
<protein>
    <submittedName>
        <fullName evidence="2">COX6C domain-containing protein</fullName>
    </submittedName>
</protein>
<reference evidence="2" key="1">
    <citation type="submission" date="2016-11" db="UniProtKB">
        <authorList>
            <consortium name="WormBaseParasite"/>
        </authorList>
    </citation>
    <scope>IDENTIFICATION</scope>
    <source>
        <strain evidence="2">KR3021</strain>
    </source>
</reference>